<accession>A0ABV2SPA9</accession>
<protein>
    <submittedName>
        <fullName evidence="1">Uncharacterized protein</fullName>
    </submittedName>
</protein>
<keyword evidence="2" id="KW-1185">Reference proteome</keyword>
<evidence type="ECO:0000313" key="2">
    <source>
        <dbReference type="Proteomes" id="UP001549366"/>
    </source>
</evidence>
<dbReference type="EMBL" id="JBEWTB010000003">
    <property type="protein sequence ID" value="MET4759612.1"/>
    <property type="molecule type" value="Genomic_DNA"/>
</dbReference>
<name>A0ABV2SPA9_9GAMM</name>
<evidence type="ECO:0000313" key="1">
    <source>
        <dbReference type="EMBL" id="MET4759612.1"/>
    </source>
</evidence>
<comment type="caution">
    <text evidence="1">The sequence shown here is derived from an EMBL/GenBank/DDBJ whole genome shotgun (WGS) entry which is preliminary data.</text>
</comment>
<reference evidence="1 2" key="1">
    <citation type="submission" date="2024-06" db="EMBL/GenBank/DDBJ databases">
        <title>Genomic Encyclopedia of Type Strains, Phase V (KMG-V): Genome sequencing to study the core and pangenomes of soil and plant-associated prokaryotes.</title>
        <authorList>
            <person name="Whitman W."/>
        </authorList>
    </citation>
    <scope>NUCLEOTIDE SEQUENCE [LARGE SCALE GENOMIC DNA]</scope>
    <source>
        <strain evidence="1 2">NE40</strain>
    </source>
</reference>
<dbReference type="Proteomes" id="UP001549366">
    <property type="component" value="Unassembled WGS sequence"/>
</dbReference>
<dbReference type="RefSeq" id="WP_354011414.1">
    <property type="nucleotide sequence ID" value="NZ_JBEWTA010000002.1"/>
</dbReference>
<organism evidence="1 2">
    <name type="scientific">Endozoicomonas lisbonensis</name>
    <dbReference type="NCBI Taxonomy" id="3120522"/>
    <lineage>
        <taxon>Bacteria</taxon>
        <taxon>Pseudomonadati</taxon>
        <taxon>Pseudomonadota</taxon>
        <taxon>Gammaproteobacteria</taxon>
        <taxon>Oceanospirillales</taxon>
        <taxon>Endozoicomonadaceae</taxon>
        <taxon>Endozoicomonas</taxon>
    </lineage>
</organism>
<proteinExistence type="predicted"/>
<sequence length="145" mass="16854">MACEHCTDPDGDPCLPQYGLAPHTHDSKQKDPSKFDLDEWIGATRFYPREEWPDTFIEDPAAPNHGTWYCSYCKEGLEEHRTRHEKMMLLYGLAQQAELMRKNAKLMKKWYGDYTNYIELLGAAKITDDWVASIRHELAGKEKSE</sequence>
<gene>
    <name evidence="1" type="ORF">V5J35_004931</name>
</gene>